<sequence>MKQQVERPDVSGQFFLVRYVGCIAAAASLAASAQDKPDPGAAELKKAMTELVGTIKDGNDAKIAELEGKVLPDAERIGRGCV</sequence>
<protein>
    <submittedName>
        <fullName evidence="1">Uncharacterized protein</fullName>
    </submittedName>
</protein>
<dbReference type="EMBL" id="QNRR01000007">
    <property type="protein sequence ID" value="RBP41386.1"/>
    <property type="molecule type" value="Genomic_DNA"/>
</dbReference>
<gene>
    <name evidence="1" type="ORF">DES53_107218</name>
</gene>
<proteinExistence type="predicted"/>
<organism evidence="1 2">
    <name type="scientific">Roseimicrobium gellanilyticum</name>
    <dbReference type="NCBI Taxonomy" id="748857"/>
    <lineage>
        <taxon>Bacteria</taxon>
        <taxon>Pseudomonadati</taxon>
        <taxon>Verrucomicrobiota</taxon>
        <taxon>Verrucomicrobiia</taxon>
        <taxon>Verrucomicrobiales</taxon>
        <taxon>Verrucomicrobiaceae</taxon>
        <taxon>Roseimicrobium</taxon>
    </lineage>
</organism>
<comment type="caution">
    <text evidence="1">The sequence shown here is derived from an EMBL/GenBank/DDBJ whole genome shotgun (WGS) entry which is preliminary data.</text>
</comment>
<accession>A0A366HHI8</accession>
<dbReference type="Proteomes" id="UP000253426">
    <property type="component" value="Unassembled WGS sequence"/>
</dbReference>
<dbReference type="RefSeq" id="WP_113960017.1">
    <property type="nucleotide sequence ID" value="NZ_QNRR01000007.1"/>
</dbReference>
<dbReference type="AlphaFoldDB" id="A0A366HHI8"/>
<name>A0A366HHI8_9BACT</name>
<evidence type="ECO:0000313" key="2">
    <source>
        <dbReference type="Proteomes" id="UP000253426"/>
    </source>
</evidence>
<evidence type="ECO:0000313" key="1">
    <source>
        <dbReference type="EMBL" id="RBP41386.1"/>
    </source>
</evidence>
<keyword evidence="2" id="KW-1185">Reference proteome</keyword>
<reference evidence="1 2" key="1">
    <citation type="submission" date="2018-06" db="EMBL/GenBank/DDBJ databases">
        <title>Genomic Encyclopedia of Type Strains, Phase IV (KMG-IV): sequencing the most valuable type-strain genomes for metagenomic binning, comparative biology and taxonomic classification.</title>
        <authorList>
            <person name="Goeker M."/>
        </authorList>
    </citation>
    <scope>NUCLEOTIDE SEQUENCE [LARGE SCALE GENOMIC DNA]</scope>
    <source>
        <strain evidence="1 2">DSM 25532</strain>
    </source>
</reference>